<evidence type="ECO:0000256" key="3">
    <source>
        <dbReference type="ARBA" id="ARBA00022989"/>
    </source>
</evidence>
<reference evidence="9 10" key="1">
    <citation type="submission" date="2024-02" db="EMBL/GenBank/DDBJ databases">
        <title>De novo assembly and annotation of 12 fungi associated with fruit tree decline syndrome in Ontario, Canada.</title>
        <authorList>
            <person name="Sulman M."/>
            <person name="Ellouze W."/>
            <person name="Ilyukhin E."/>
        </authorList>
    </citation>
    <scope>NUCLEOTIDE SEQUENCE [LARGE SCALE GENOMIC DNA]</scope>
    <source>
        <strain evidence="9 10">FDS-637</strain>
    </source>
</reference>
<feature type="transmembrane region" description="Helical" evidence="7">
    <location>
        <begin position="193"/>
        <end position="214"/>
    </location>
</feature>
<keyword evidence="2 7" id="KW-0812">Transmembrane</keyword>
<dbReference type="InterPro" id="IPR049326">
    <property type="entry name" value="Rhodopsin_dom_fungi"/>
</dbReference>
<feature type="transmembrane region" description="Helical" evidence="7">
    <location>
        <begin position="20"/>
        <end position="40"/>
    </location>
</feature>
<feature type="transmembrane region" description="Helical" evidence="7">
    <location>
        <begin position="52"/>
        <end position="73"/>
    </location>
</feature>
<dbReference type="Proteomes" id="UP001430584">
    <property type="component" value="Unassembled WGS sequence"/>
</dbReference>
<evidence type="ECO:0000256" key="5">
    <source>
        <dbReference type="ARBA" id="ARBA00038359"/>
    </source>
</evidence>
<dbReference type="PANTHER" id="PTHR33048:SF21">
    <property type="entry name" value="INTEGRAL MEMBRANE PROTEIN"/>
    <property type="match status" value="1"/>
</dbReference>
<feature type="transmembrane region" description="Helical" evidence="7">
    <location>
        <begin position="147"/>
        <end position="173"/>
    </location>
</feature>
<evidence type="ECO:0000256" key="7">
    <source>
        <dbReference type="SAM" id="Phobius"/>
    </source>
</evidence>
<comment type="similarity">
    <text evidence="5">Belongs to the SAT4 family.</text>
</comment>
<evidence type="ECO:0000256" key="6">
    <source>
        <dbReference type="SAM" id="MobiDB-lite"/>
    </source>
</evidence>
<evidence type="ECO:0000259" key="8">
    <source>
        <dbReference type="Pfam" id="PF20684"/>
    </source>
</evidence>
<feature type="transmembrane region" description="Helical" evidence="7">
    <location>
        <begin position="226"/>
        <end position="246"/>
    </location>
</feature>
<dbReference type="PANTHER" id="PTHR33048">
    <property type="entry name" value="PTH11-LIKE INTEGRAL MEMBRANE PROTEIN (AFU_ORTHOLOGUE AFUA_5G11245)"/>
    <property type="match status" value="1"/>
</dbReference>
<dbReference type="EMBL" id="JAJVCZ030000007">
    <property type="protein sequence ID" value="KAL0258038.1"/>
    <property type="molecule type" value="Genomic_DNA"/>
</dbReference>
<organism evidence="9 10">
    <name type="scientific">Diplodia seriata</name>
    <dbReference type="NCBI Taxonomy" id="420778"/>
    <lineage>
        <taxon>Eukaryota</taxon>
        <taxon>Fungi</taxon>
        <taxon>Dikarya</taxon>
        <taxon>Ascomycota</taxon>
        <taxon>Pezizomycotina</taxon>
        <taxon>Dothideomycetes</taxon>
        <taxon>Dothideomycetes incertae sedis</taxon>
        <taxon>Botryosphaeriales</taxon>
        <taxon>Botryosphaeriaceae</taxon>
        <taxon>Diplodia</taxon>
    </lineage>
</organism>
<sequence>MALSTTSLASIPTVPGQALLDLIIILLVLTWVTVFARTLTRYKINALGLDDWLMLVGLVFFTITCSLVILSVYHGAGAHAAQLSAYDNMTGSMVSAPHKKTANSSLRTPQWFVHAQLIYCVTTIPIKCSICVSLLRIATKPGYKYALYAIMGLTIASCIIFETVILTYCRPFAASWGGAEGTCGAPTTNANVAYFYSAECILTDWALAVLPAFMLHDVQLKRRVKVSVCVILAMGAFASTATIVRLRYLVLYNDPTEFLFGVAPIAVWSLVEEGVGIVAGSLAALRPLFKYIPFLRSSTGGGSTTGGVGATTGGGFRSRFSSRSRGEHRKGSVKMQTMTGSSTAAYDPEHSVGRDAYGDGDSQKNILRETDVVVVVTSDLEAGQQGKGAGFGGGREFY</sequence>
<feature type="compositionally biased region" description="Gly residues" evidence="6">
    <location>
        <begin position="303"/>
        <end position="316"/>
    </location>
</feature>
<protein>
    <recommendedName>
        <fullName evidence="8">Rhodopsin domain-containing protein</fullName>
    </recommendedName>
</protein>
<comment type="caution">
    <text evidence="9">The sequence shown here is derived from an EMBL/GenBank/DDBJ whole genome shotgun (WGS) entry which is preliminary data.</text>
</comment>
<accession>A0ABR3CBR5</accession>
<name>A0ABR3CBR5_9PEZI</name>
<keyword evidence="3 7" id="KW-1133">Transmembrane helix</keyword>
<gene>
    <name evidence="9" type="ORF">SLS55_007209</name>
</gene>
<dbReference type="GeneID" id="92011294"/>
<dbReference type="RefSeq" id="XP_066631067.1">
    <property type="nucleotide sequence ID" value="XM_066778630.1"/>
</dbReference>
<keyword evidence="4 7" id="KW-0472">Membrane</keyword>
<evidence type="ECO:0000256" key="4">
    <source>
        <dbReference type="ARBA" id="ARBA00023136"/>
    </source>
</evidence>
<feature type="transmembrane region" description="Helical" evidence="7">
    <location>
        <begin position="258"/>
        <end position="285"/>
    </location>
</feature>
<dbReference type="Pfam" id="PF20684">
    <property type="entry name" value="Fung_rhodopsin"/>
    <property type="match status" value="1"/>
</dbReference>
<proteinExistence type="inferred from homology"/>
<evidence type="ECO:0000256" key="2">
    <source>
        <dbReference type="ARBA" id="ARBA00022692"/>
    </source>
</evidence>
<feature type="domain" description="Rhodopsin" evidence="8">
    <location>
        <begin position="36"/>
        <end position="290"/>
    </location>
</feature>
<feature type="compositionally biased region" description="Polar residues" evidence="6">
    <location>
        <begin position="334"/>
        <end position="344"/>
    </location>
</feature>
<comment type="subcellular location">
    <subcellularLocation>
        <location evidence="1">Membrane</location>
        <topology evidence="1">Multi-pass membrane protein</topology>
    </subcellularLocation>
</comment>
<dbReference type="InterPro" id="IPR052337">
    <property type="entry name" value="SAT4-like"/>
</dbReference>
<feature type="compositionally biased region" description="Basic residues" evidence="6">
    <location>
        <begin position="320"/>
        <end position="332"/>
    </location>
</feature>
<evidence type="ECO:0000256" key="1">
    <source>
        <dbReference type="ARBA" id="ARBA00004141"/>
    </source>
</evidence>
<feature type="transmembrane region" description="Helical" evidence="7">
    <location>
        <begin position="111"/>
        <end position="135"/>
    </location>
</feature>
<evidence type="ECO:0000313" key="10">
    <source>
        <dbReference type="Proteomes" id="UP001430584"/>
    </source>
</evidence>
<evidence type="ECO:0000313" key="9">
    <source>
        <dbReference type="EMBL" id="KAL0258038.1"/>
    </source>
</evidence>
<keyword evidence="10" id="KW-1185">Reference proteome</keyword>
<feature type="region of interest" description="Disordered" evidence="6">
    <location>
        <begin position="303"/>
        <end position="351"/>
    </location>
</feature>